<evidence type="ECO:0000313" key="10">
    <source>
        <dbReference type="Proteomes" id="UP000008810"/>
    </source>
</evidence>
<evidence type="ECO:0000259" key="6">
    <source>
        <dbReference type="PROSITE" id="PS50016"/>
    </source>
</evidence>
<dbReference type="SMART" id="SM00184">
    <property type="entry name" value="RING"/>
    <property type="match status" value="1"/>
</dbReference>
<dbReference type="OrthoDB" id="365379at2759"/>
<feature type="compositionally biased region" description="Basic and acidic residues" evidence="5">
    <location>
        <begin position="136"/>
        <end position="152"/>
    </location>
</feature>
<reference evidence="8" key="2">
    <citation type="submission" date="2017-06" db="EMBL/GenBank/DDBJ databases">
        <title>WGS assembly of Brachypodium distachyon.</title>
        <authorList>
            <consortium name="The International Brachypodium Initiative"/>
            <person name="Lucas S."/>
            <person name="Harmon-Smith M."/>
            <person name="Lail K."/>
            <person name="Tice H."/>
            <person name="Grimwood J."/>
            <person name="Bruce D."/>
            <person name="Barry K."/>
            <person name="Shu S."/>
            <person name="Lindquist E."/>
            <person name="Wang M."/>
            <person name="Pitluck S."/>
            <person name="Vogel J.P."/>
            <person name="Garvin D.F."/>
            <person name="Mockler T.C."/>
            <person name="Schmutz J."/>
            <person name="Rokhsar D."/>
            <person name="Bevan M.W."/>
        </authorList>
    </citation>
    <scope>NUCLEOTIDE SEQUENCE</scope>
    <source>
        <strain evidence="8">Bd21</strain>
    </source>
</reference>
<feature type="compositionally biased region" description="Acidic residues" evidence="5">
    <location>
        <begin position="96"/>
        <end position="109"/>
    </location>
</feature>
<feature type="domain" description="RING-type" evidence="7">
    <location>
        <begin position="493"/>
        <end position="535"/>
    </location>
</feature>
<feature type="domain" description="PHD-type" evidence="6">
    <location>
        <begin position="583"/>
        <end position="632"/>
    </location>
</feature>
<evidence type="ECO:0000313" key="8">
    <source>
        <dbReference type="EMBL" id="KQK22044.1"/>
    </source>
</evidence>
<dbReference type="InterPro" id="IPR001965">
    <property type="entry name" value="Znf_PHD"/>
</dbReference>
<evidence type="ECO:0000313" key="9">
    <source>
        <dbReference type="EnsemblPlants" id="KQK22044"/>
    </source>
</evidence>
<dbReference type="STRING" id="15368.I1H6B2"/>
<feature type="compositionally biased region" description="Basic residues" evidence="5">
    <location>
        <begin position="78"/>
        <end position="92"/>
    </location>
</feature>
<feature type="compositionally biased region" description="Basic residues" evidence="5">
    <location>
        <begin position="218"/>
        <end position="250"/>
    </location>
</feature>
<feature type="compositionally biased region" description="Basic residues" evidence="5">
    <location>
        <begin position="330"/>
        <end position="340"/>
    </location>
</feature>
<proteinExistence type="predicted"/>
<dbReference type="GO" id="GO:0008270">
    <property type="term" value="F:zinc ion binding"/>
    <property type="evidence" value="ECO:0007669"/>
    <property type="project" value="UniProtKB-KW"/>
</dbReference>
<dbReference type="GeneID" id="100839333"/>
<dbReference type="KEGG" id="bdi:100839333"/>
<dbReference type="InterPro" id="IPR017907">
    <property type="entry name" value="Znf_RING_CS"/>
</dbReference>
<dbReference type="HOGENOM" id="CLU_009428_0_0_1"/>
<dbReference type="InterPro" id="IPR001841">
    <property type="entry name" value="Znf_RING"/>
</dbReference>
<feature type="region of interest" description="Disordered" evidence="5">
    <location>
        <begin position="1"/>
        <end position="257"/>
    </location>
</feature>
<feature type="compositionally biased region" description="Polar residues" evidence="5">
    <location>
        <begin position="758"/>
        <end position="767"/>
    </location>
</feature>
<dbReference type="Proteomes" id="UP000008810">
    <property type="component" value="Chromosome 1"/>
</dbReference>
<feature type="compositionally biased region" description="Basic and acidic residues" evidence="5">
    <location>
        <begin position="381"/>
        <end position="394"/>
    </location>
</feature>
<evidence type="ECO:0000256" key="4">
    <source>
        <dbReference type="PROSITE-ProRule" id="PRU00175"/>
    </source>
</evidence>
<feature type="compositionally biased region" description="Acidic residues" evidence="5">
    <location>
        <begin position="153"/>
        <end position="195"/>
    </location>
</feature>
<reference evidence="9" key="3">
    <citation type="submission" date="2018-08" db="UniProtKB">
        <authorList>
            <consortium name="EnsemblPlants"/>
        </authorList>
    </citation>
    <scope>IDENTIFICATION</scope>
    <source>
        <strain evidence="9">cv. Bd21</strain>
    </source>
</reference>
<dbReference type="Pfam" id="PF00628">
    <property type="entry name" value="PHD"/>
    <property type="match status" value="1"/>
</dbReference>
<feature type="region of interest" description="Disordered" evidence="5">
    <location>
        <begin position="273"/>
        <end position="422"/>
    </location>
</feature>
<feature type="region of interest" description="Disordered" evidence="5">
    <location>
        <begin position="457"/>
        <end position="482"/>
    </location>
</feature>
<keyword evidence="10" id="KW-1185">Reference proteome</keyword>
<dbReference type="OMA" id="CHNASEH"/>
<dbReference type="SMART" id="SM00249">
    <property type="entry name" value="PHD"/>
    <property type="match status" value="1"/>
</dbReference>
<dbReference type="SUPFAM" id="SSF57850">
    <property type="entry name" value="RING/U-box"/>
    <property type="match status" value="1"/>
</dbReference>
<name>I1H6B2_BRADI</name>
<feature type="compositionally biased region" description="Acidic residues" evidence="5">
    <location>
        <begin position="51"/>
        <end position="63"/>
    </location>
</feature>
<dbReference type="PROSITE" id="PS00518">
    <property type="entry name" value="ZF_RING_1"/>
    <property type="match status" value="1"/>
</dbReference>
<dbReference type="EMBL" id="CM000880">
    <property type="protein sequence ID" value="KQK22044.1"/>
    <property type="molecule type" value="Genomic_DNA"/>
</dbReference>
<reference evidence="8 9" key="1">
    <citation type="journal article" date="2010" name="Nature">
        <title>Genome sequencing and analysis of the model grass Brachypodium distachyon.</title>
        <authorList>
            <consortium name="International Brachypodium Initiative"/>
        </authorList>
    </citation>
    <scope>NUCLEOTIDE SEQUENCE [LARGE SCALE GENOMIC DNA]</scope>
    <source>
        <strain evidence="8">Bd21</strain>
        <strain evidence="9">cv. Bd21</strain>
    </source>
</reference>
<evidence type="ECO:0008006" key="11">
    <source>
        <dbReference type="Google" id="ProtNLM"/>
    </source>
</evidence>
<dbReference type="InterPro" id="IPR019787">
    <property type="entry name" value="Znf_PHD-finger"/>
</dbReference>
<dbReference type="PANTHER" id="PTHR47177:SF3">
    <property type="entry name" value="F18C1.6 PROTEIN"/>
    <property type="match status" value="1"/>
</dbReference>
<accession>I1H6B2</accession>
<evidence type="ECO:0000259" key="7">
    <source>
        <dbReference type="PROSITE" id="PS50089"/>
    </source>
</evidence>
<dbReference type="Gramene" id="KQK22044">
    <property type="protein sequence ID" value="KQK22044"/>
    <property type="gene ID" value="BRADI_1g64740v3"/>
</dbReference>
<organism evidence="9">
    <name type="scientific">Brachypodium distachyon</name>
    <name type="common">Purple false brome</name>
    <name type="synonym">Trachynia distachya</name>
    <dbReference type="NCBI Taxonomy" id="15368"/>
    <lineage>
        <taxon>Eukaryota</taxon>
        <taxon>Viridiplantae</taxon>
        <taxon>Streptophyta</taxon>
        <taxon>Embryophyta</taxon>
        <taxon>Tracheophyta</taxon>
        <taxon>Spermatophyta</taxon>
        <taxon>Magnoliopsida</taxon>
        <taxon>Liliopsida</taxon>
        <taxon>Poales</taxon>
        <taxon>Poaceae</taxon>
        <taxon>BOP clade</taxon>
        <taxon>Pooideae</taxon>
        <taxon>Stipodae</taxon>
        <taxon>Brachypodieae</taxon>
        <taxon>Brachypodium</taxon>
    </lineage>
</organism>
<dbReference type="PANTHER" id="PTHR47177">
    <property type="entry name" value="F18C1.6 PROTEIN"/>
    <property type="match status" value="1"/>
</dbReference>
<feature type="region of interest" description="Disordered" evidence="5">
    <location>
        <begin position="758"/>
        <end position="778"/>
    </location>
</feature>
<dbReference type="CDD" id="cd16574">
    <property type="entry name" value="RING-HC_Topors"/>
    <property type="match status" value="1"/>
</dbReference>
<feature type="compositionally biased region" description="Basic residues" evidence="5">
    <location>
        <begin position="201"/>
        <end position="210"/>
    </location>
</feature>
<evidence type="ECO:0000256" key="2">
    <source>
        <dbReference type="ARBA" id="ARBA00022771"/>
    </source>
</evidence>
<dbReference type="InterPro" id="IPR058746">
    <property type="entry name" value="Znf_RING-type_Topors"/>
</dbReference>
<dbReference type="AlphaFoldDB" id="I1H6B2"/>
<keyword evidence="2 4" id="KW-0863">Zinc-finger</keyword>
<sequence length="836" mass="94337">MGTGAGGRRRRRVEADDDDGDEEYVLEEEEDEDDEDLSASSAGEQGGGSDAEYEVDEEDEDDETPRPKRAVKDDDRARKRKRNPAAVRSRRRRYDEDDDYSEDLEEEEEMGGHQEDLEEEEEPPRLDCATECGGRSQKEKLAPVAERSKRREEDDDMDFDPDLDEGEEEEEEDMDFDPELEGDDEEFEGEEEEESGDSHSRKIPRIKNTVRRNSASKGGKKKKSSSKVSKRKVGSAKAKKAAPTRRRRKRPVMEHYEDDEDFIVDDQIKVNRHSRKKGRFGRQVEVDCPEPVTEEDTWPAIDSDTSEFEFASSDEEPEDAELVMVEPVRVRARKGRKKRAFGSSSSSGSEFHVSDEELGDVMEEQAKRKKRTFVSGSSSDSEFHVSKELGTSRETKRKKKPFVSGSSSHSEDKELGNVREEEAKRKKRIFISQSTSDSEFHISDKEFEVFGEGKPVEAQATPPVSPRRISFTRNGEDKGKEKRELVDAGKPRCGICLSEDQKMTLQGVLDCCSHFFCFACIMEWSRVESRCPLCKRRFTTITKSSKVDLRLELKNSVIMVEERDQVYQPTQEEIRRWLDPYENLVCIECNQGGDDSLMLLCDICDSSAHTYCVGLGREVPEGNWYCGGCRLSGEGSSHARSLANSSSAQLGATGPIGTFERSRSIDLWQGFDLNVSPREIPRQNHPAQSRASIVGLSTPSGRLATLSRRRGWIRILLDRQRPVVSPNVGPNGVQHSGYVPRAEPGHMNFCASAESNSWQHSSSVQRTEPNHRNLDAHSGANTSLTRLDEMQNQNSYFPSVQAQINSTPCISVDGNNFQRTECVKSNVKDMCGISPH</sequence>
<dbReference type="EnsemblPlants" id="KQK22044">
    <property type="protein sequence ID" value="KQK22044"/>
    <property type="gene ID" value="BRADI_1g64740v3"/>
</dbReference>
<dbReference type="InterPro" id="IPR011011">
    <property type="entry name" value="Znf_FYVE_PHD"/>
</dbReference>
<gene>
    <name evidence="9" type="primary">LOC100839333</name>
    <name evidence="8" type="ORF">BRADI_1g64740v3</name>
</gene>
<dbReference type="RefSeq" id="XP_010228723.1">
    <property type="nucleotide sequence ID" value="XM_010230421.3"/>
</dbReference>
<feature type="compositionally biased region" description="Basic and acidic residues" evidence="5">
    <location>
        <begin position="64"/>
        <end position="77"/>
    </location>
</feature>
<dbReference type="Gene3D" id="3.30.40.10">
    <property type="entry name" value="Zinc/RING finger domain, C3HC4 (zinc finger)"/>
    <property type="match status" value="2"/>
</dbReference>
<feature type="compositionally biased region" description="Acidic residues" evidence="5">
    <location>
        <begin position="304"/>
        <end position="321"/>
    </location>
</feature>
<dbReference type="Pfam" id="PF13639">
    <property type="entry name" value="zf-RING_2"/>
    <property type="match status" value="1"/>
</dbReference>
<dbReference type="eggNOG" id="KOG4430">
    <property type="taxonomic scope" value="Eukaryota"/>
</dbReference>
<dbReference type="PROSITE" id="PS50016">
    <property type="entry name" value="ZF_PHD_2"/>
    <property type="match status" value="1"/>
</dbReference>
<dbReference type="InterPro" id="IPR013083">
    <property type="entry name" value="Znf_RING/FYVE/PHD"/>
</dbReference>
<evidence type="ECO:0000256" key="5">
    <source>
        <dbReference type="SAM" id="MobiDB-lite"/>
    </source>
</evidence>
<feature type="compositionally biased region" description="Acidic residues" evidence="5">
    <location>
        <begin position="15"/>
        <end position="37"/>
    </location>
</feature>
<evidence type="ECO:0000256" key="1">
    <source>
        <dbReference type="ARBA" id="ARBA00022723"/>
    </source>
</evidence>
<dbReference type="PROSITE" id="PS50089">
    <property type="entry name" value="ZF_RING_2"/>
    <property type="match status" value="1"/>
</dbReference>
<protein>
    <recommendedName>
        <fullName evidence="11">PHD-type domain-containing protein</fullName>
    </recommendedName>
</protein>
<dbReference type="SUPFAM" id="SSF57903">
    <property type="entry name" value="FYVE/PHD zinc finger"/>
    <property type="match status" value="1"/>
</dbReference>
<feature type="compositionally biased region" description="Basic and acidic residues" evidence="5">
    <location>
        <begin position="409"/>
        <end position="422"/>
    </location>
</feature>
<evidence type="ECO:0000256" key="3">
    <source>
        <dbReference type="ARBA" id="ARBA00022833"/>
    </source>
</evidence>
<keyword evidence="3" id="KW-0862">Zinc</keyword>
<keyword evidence="1" id="KW-0479">Metal-binding</keyword>